<dbReference type="EMBL" id="BLXT01008574">
    <property type="protein sequence ID" value="GFO50044.1"/>
    <property type="molecule type" value="Genomic_DNA"/>
</dbReference>
<name>A0AAV4E180_9GAST</name>
<feature type="region of interest" description="Disordered" evidence="1">
    <location>
        <begin position="1"/>
        <end position="65"/>
    </location>
</feature>
<dbReference type="AlphaFoldDB" id="A0AAV4E180"/>
<evidence type="ECO:0000313" key="2">
    <source>
        <dbReference type="EMBL" id="GFO50044.1"/>
    </source>
</evidence>
<sequence>MPHSFNVPTASRKRTGVQRSTDPTKTGSPSNMKGITSALNYPGTTSPRAVPGSPESMQRGTPESCTLPSRFNLRRSTSHSYALSSNFVLHLLSFFAILNGRQSGMNRKEQRLGKARGKNKEMLKG</sequence>
<gene>
    <name evidence="2" type="ORF">PoB_007654900</name>
</gene>
<feature type="compositionally biased region" description="Basic and acidic residues" evidence="1">
    <location>
        <begin position="106"/>
        <end position="125"/>
    </location>
</feature>
<dbReference type="Proteomes" id="UP000735302">
    <property type="component" value="Unassembled WGS sequence"/>
</dbReference>
<evidence type="ECO:0000313" key="3">
    <source>
        <dbReference type="Proteomes" id="UP000735302"/>
    </source>
</evidence>
<feature type="compositionally biased region" description="Polar residues" evidence="1">
    <location>
        <begin position="55"/>
        <end position="65"/>
    </location>
</feature>
<feature type="region of interest" description="Disordered" evidence="1">
    <location>
        <begin position="104"/>
        <end position="125"/>
    </location>
</feature>
<keyword evidence="3" id="KW-1185">Reference proteome</keyword>
<protein>
    <submittedName>
        <fullName evidence="2">Uncharacterized protein</fullName>
    </submittedName>
</protein>
<accession>A0AAV4E180</accession>
<feature type="compositionally biased region" description="Polar residues" evidence="1">
    <location>
        <begin position="17"/>
        <end position="47"/>
    </location>
</feature>
<comment type="caution">
    <text evidence="2">The sequence shown here is derived from an EMBL/GenBank/DDBJ whole genome shotgun (WGS) entry which is preliminary data.</text>
</comment>
<proteinExistence type="predicted"/>
<reference evidence="2 3" key="1">
    <citation type="journal article" date="2021" name="Elife">
        <title>Chloroplast acquisition without the gene transfer in kleptoplastic sea slugs, Plakobranchus ocellatus.</title>
        <authorList>
            <person name="Maeda T."/>
            <person name="Takahashi S."/>
            <person name="Yoshida T."/>
            <person name="Shimamura S."/>
            <person name="Takaki Y."/>
            <person name="Nagai Y."/>
            <person name="Toyoda A."/>
            <person name="Suzuki Y."/>
            <person name="Arimoto A."/>
            <person name="Ishii H."/>
            <person name="Satoh N."/>
            <person name="Nishiyama T."/>
            <person name="Hasebe M."/>
            <person name="Maruyama T."/>
            <person name="Minagawa J."/>
            <person name="Obokata J."/>
            <person name="Shigenobu S."/>
        </authorList>
    </citation>
    <scope>NUCLEOTIDE SEQUENCE [LARGE SCALE GENOMIC DNA]</scope>
</reference>
<organism evidence="2 3">
    <name type="scientific">Plakobranchus ocellatus</name>
    <dbReference type="NCBI Taxonomy" id="259542"/>
    <lineage>
        <taxon>Eukaryota</taxon>
        <taxon>Metazoa</taxon>
        <taxon>Spiralia</taxon>
        <taxon>Lophotrochozoa</taxon>
        <taxon>Mollusca</taxon>
        <taxon>Gastropoda</taxon>
        <taxon>Heterobranchia</taxon>
        <taxon>Euthyneura</taxon>
        <taxon>Panpulmonata</taxon>
        <taxon>Sacoglossa</taxon>
        <taxon>Placobranchoidea</taxon>
        <taxon>Plakobranchidae</taxon>
        <taxon>Plakobranchus</taxon>
    </lineage>
</organism>
<evidence type="ECO:0000256" key="1">
    <source>
        <dbReference type="SAM" id="MobiDB-lite"/>
    </source>
</evidence>